<dbReference type="RefSeq" id="WP_204793156.1">
    <property type="nucleotide sequence ID" value="NZ_JACSNQ010000006.1"/>
</dbReference>
<evidence type="ECO:0000259" key="5">
    <source>
        <dbReference type="Pfam" id="PF14393"/>
    </source>
</evidence>
<feature type="domain" description="Glycosyltransferase 2-like" evidence="4">
    <location>
        <begin position="5"/>
        <end position="133"/>
    </location>
</feature>
<dbReference type="Proteomes" id="UP000712527">
    <property type="component" value="Unassembled WGS sequence"/>
</dbReference>
<dbReference type="InterPro" id="IPR050748">
    <property type="entry name" value="Glycosyltrans_8_dom-fam"/>
</dbReference>
<keyword evidence="1" id="KW-0328">Glycosyltransferase</keyword>
<dbReference type="SUPFAM" id="SSF53448">
    <property type="entry name" value="Nucleotide-diphospho-sugar transferases"/>
    <property type="match status" value="2"/>
</dbReference>
<proteinExistence type="predicted"/>
<dbReference type="CDD" id="cd00761">
    <property type="entry name" value="Glyco_tranf_GTA_type"/>
    <property type="match status" value="1"/>
</dbReference>
<protein>
    <submittedName>
        <fullName evidence="6">DUF4422 domain-containing protein</fullName>
    </submittedName>
</protein>
<evidence type="ECO:0000259" key="4">
    <source>
        <dbReference type="Pfam" id="PF00535"/>
    </source>
</evidence>
<dbReference type="InterPro" id="IPR001173">
    <property type="entry name" value="Glyco_trans_2-like"/>
</dbReference>
<sequence>MPFFSIVIPAYKNEEFLPGCLDSIRSQSFEDWEAIVVVDGSPDDSAQVVRRYERIDPRVKLLNKVKNEGTHLARLSGVDAAQGRYIYLLDADDTLPPDALAQLRNVLIGDPSVDMLHFGINVVGVDINESERRSFEDYINRPRETLEGGRILAAACSADEGYLQDWRVTQRVYSSKLLKYAYGLMTRDRLGRAQDGYEYFVIASVARRQLTCNDIVALNYYYGRGVNGDACLSPEKFIKSARDFQVTIDAIGAYAAKRKDGSLDALRDGSVAKLIDLLMNDWRVRLSDKDKLDVLDELSAIIGADALSTQLMRFVRDDAYAIWCSGGRLGDVPVSLEQWVAAAHRLHESAGSSDSYEAMSSEAEGHLRDIRRRSERWATYDRQPVRIFVSTHKPVDLFDSDILQPVQVGACCSSAPLDFALRDDLGDNISSLNPMYCELTTQYWAWKNVDAEYYGFCHYRRYFDFSPQRHDENAWGEIMADRIDLAAQQEYFLDDESIRKAIEGYDVITTEFKDLRDFPADYATPWEHYDSAPQLHIEDLELAMRILGEMHPDYIQDADDFLLGNESCFCNMFIMRKAVFQDYCSWLFPMLDRFMAESDMSHYSREARRTPGHLAERLLNIYYRHNLRLNAGWKTKQVQCVHFEHPDLVYPLEAFHPDKPLPVIPVVFASDDAYVPMLTTTIYSMLRNASTRFHYDIVVFGGGISEDRQQTMRSFLSRFQNADIRFVDAASQVKDYDLRTNNEHISIETYYRFLIQGVLSFYDKVLYLDSDLIVEGDVSELFSTDLGDNLLAAARDVDYLGNLNIKDGNRLRYSRDVLGMSDPYGYFQAGVLLLNTKALRELCSVEDWLEAVTASEYIYDDQDVLNARCEGRVTYLDAAWNVMTDCDGRVGNIFSVAPSDIYAEYLSARRSPKIMHYAGHDKPWRNTHCDEAVRYWSYARETPFYEELLEHLSKMGREDTAPVAIVEAVPPRAISEHSLLRLVMDPLLPLGSRRREILKSLGRAVRGR</sequence>
<accession>A0ABS2F1E1</accession>
<evidence type="ECO:0000313" key="6">
    <source>
        <dbReference type="EMBL" id="MBM6774811.1"/>
    </source>
</evidence>
<dbReference type="InterPro" id="IPR025536">
    <property type="entry name" value="DUF4422"/>
</dbReference>
<organism evidence="6 7">
    <name type="scientific">Olsenella profusa</name>
    <dbReference type="NCBI Taxonomy" id="138595"/>
    <lineage>
        <taxon>Bacteria</taxon>
        <taxon>Bacillati</taxon>
        <taxon>Actinomycetota</taxon>
        <taxon>Coriobacteriia</taxon>
        <taxon>Coriobacteriales</taxon>
        <taxon>Atopobiaceae</taxon>
        <taxon>Olsenella</taxon>
    </lineage>
</organism>
<dbReference type="Pfam" id="PF00535">
    <property type="entry name" value="Glycos_transf_2"/>
    <property type="match status" value="1"/>
</dbReference>
<evidence type="ECO:0000256" key="3">
    <source>
        <dbReference type="ARBA" id="ARBA00022723"/>
    </source>
</evidence>
<dbReference type="Pfam" id="PF14393">
    <property type="entry name" value="DUF4422"/>
    <property type="match status" value="1"/>
</dbReference>
<dbReference type="Pfam" id="PF01501">
    <property type="entry name" value="Glyco_transf_8"/>
    <property type="match status" value="1"/>
</dbReference>
<dbReference type="PANTHER" id="PTHR13778">
    <property type="entry name" value="GLYCOSYLTRANSFERASE 8 DOMAIN-CONTAINING PROTEIN"/>
    <property type="match status" value="1"/>
</dbReference>
<keyword evidence="2" id="KW-0808">Transferase</keyword>
<reference evidence="6 7" key="1">
    <citation type="journal article" date="2021" name="Sci. Rep.">
        <title>The distribution of antibiotic resistance genes in chicken gut microbiota commensals.</title>
        <authorList>
            <person name="Juricova H."/>
            <person name="Matiasovicova J."/>
            <person name="Kubasova T."/>
            <person name="Cejkova D."/>
            <person name="Rychlik I."/>
        </authorList>
    </citation>
    <scope>NUCLEOTIDE SEQUENCE [LARGE SCALE GENOMIC DNA]</scope>
    <source>
        <strain evidence="6 7">An794</strain>
    </source>
</reference>
<dbReference type="InterPro" id="IPR029044">
    <property type="entry name" value="Nucleotide-diphossugar_trans"/>
</dbReference>
<keyword evidence="3" id="KW-0479">Metal-binding</keyword>
<dbReference type="PANTHER" id="PTHR13778:SF47">
    <property type="entry name" value="LIPOPOLYSACCHARIDE 1,3-GALACTOSYLTRANSFERASE"/>
    <property type="match status" value="1"/>
</dbReference>
<comment type="caution">
    <text evidence="6">The sequence shown here is derived from an EMBL/GenBank/DDBJ whole genome shotgun (WGS) entry which is preliminary data.</text>
</comment>
<evidence type="ECO:0000256" key="2">
    <source>
        <dbReference type="ARBA" id="ARBA00022679"/>
    </source>
</evidence>
<dbReference type="CDD" id="cd04194">
    <property type="entry name" value="GT8_A4GalT_like"/>
    <property type="match status" value="1"/>
</dbReference>
<feature type="domain" description="DUF4422" evidence="5">
    <location>
        <begin position="386"/>
        <end position="626"/>
    </location>
</feature>
<gene>
    <name evidence="6" type="ORF">H9X80_04540</name>
</gene>
<name>A0ABS2F1E1_9ACTN</name>
<dbReference type="InterPro" id="IPR002495">
    <property type="entry name" value="Glyco_trans_8"/>
</dbReference>
<evidence type="ECO:0000313" key="7">
    <source>
        <dbReference type="Proteomes" id="UP000712527"/>
    </source>
</evidence>
<keyword evidence="7" id="KW-1185">Reference proteome</keyword>
<dbReference type="EMBL" id="JACSNQ010000006">
    <property type="protein sequence ID" value="MBM6774811.1"/>
    <property type="molecule type" value="Genomic_DNA"/>
</dbReference>
<dbReference type="Gene3D" id="3.90.550.10">
    <property type="entry name" value="Spore Coat Polysaccharide Biosynthesis Protein SpsA, Chain A"/>
    <property type="match status" value="2"/>
</dbReference>
<evidence type="ECO:0000256" key="1">
    <source>
        <dbReference type="ARBA" id="ARBA00022676"/>
    </source>
</evidence>